<evidence type="ECO:0000313" key="3">
    <source>
        <dbReference type="EMBL" id="SEG65546.1"/>
    </source>
</evidence>
<dbReference type="SUPFAM" id="SSF52980">
    <property type="entry name" value="Restriction endonuclease-like"/>
    <property type="match status" value="1"/>
</dbReference>
<feature type="compositionally biased region" description="Basic and acidic residues" evidence="1">
    <location>
        <begin position="74"/>
        <end position="86"/>
    </location>
</feature>
<dbReference type="PANTHER" id="PTHR38590">
    <property type="entry name" value="BLL0828 PROTEIN"/>
    <property type="match status" value="1"/>
</dbReference>
<keyword evidence="3" id="KW-0255">Endonuclease</keyword>
<evidence type="ECO:0000256" key="1">
    <source>
        <dbReference type="SAM" id="MobiDB-lite"/>
    </source>
</evidence>
<sequence>MSRQPAPSPLAGEGWGEGARDDSRAAPAKSHPGNVTAPPHPTAARPPSPARGEGKRDEPAAMGIALKHGQGRRTRADHDLRGEAMNRDTAPSPLAGEGWGEGARDDNRAAPAKSHPGNVTAPPHPTAARPPSLARGEGGDGSALQQTLKGRARAMRKEPTEAERKLWHLVRDRRFSGFKFRRQVPIGRYIVDIACLEKRLIVEADGGQHAENKHDIVRDAWLKAQGFRIRHFWNADILQRPDELRDTLWHDLDDVARIEPTETAEFRS</sequence>
<dbReference type="EMBL" id="FNUY01000008">
    <property type="protein sequence ID" value="SEG65546.1"/>
    <property type="molecule type" value="Genomic_DNA"/>
</dbReference>
<dbReference type="Proteomes" id="UP000236743">
    <property type="component" value="Unassembled WGS sequence"/>
</dbReference>
<dbReference type="InterPro" id="IPR011335">
    <property type="entry name" value="Restrct_endonuc-II-like"/>
</dbReference>
<reference evidence="3 4" key="1">
    <citation type="submission" date="2016-10" db="EMBL/GenBank/DDBJ databases">
        <authorList>
            <person name="de Groot N.N."/>
        </authorList>
    </citation>
    <scope>NUCLEOTIDE SEQUENCE [LARGE SCALE GENOMIC DNA]</scope>
    <source>
        <strain evidence="3 4">DSM 26656</strain>
    </source>
</reference>
<keyword evidence="3" id="KW-0540">Nuclease</keyword>
<dbReference type="PANTHER" id="PTHR38590:SF1">
    <property type="entry name" value="BLL0828 PROTEIN"/>
    <property type="match status" value="1"/>
</dbReference>
<dbReference type="AlphaFoldDB" id="A0A1H6BZI3"/>
<keyword evidence="3" id="KW-0378">Hydrolase</keyword>
<evidence type="ECO:0000313" key="4">
    <source>
        <dbReference type="Proteomes" id="UP000236743"/>
    </source>
</evidence>
<organism evidence="3 4">
    <name type="scientific">Bosea lathyri</name>
    <dbReference type="NCBI Taxonomy" id="1036778"/>
    <lineage>
        <taxon>Bacteria</taxon>
        <taxon>Pseudomonadati</taxon>
        <taxon>Pseudomonadota</taxon>
        <taxon>Alphaproteobacteria</taxon>
        <taxon>Hyphomicrobiales</taxon>
        <taxon>Boseaceae</taxon>
        <taxon>Bosea</taxon>
    </lineage>
</organism>
<keyword evidence="4" id="KW-1185">Reference proteome</keyword>
<protein>
    <submittedName>
        <fullName evidence="3">Very-short-patch-repair endonuclease</fullName>
    </submittedName>
</protein>
<name>A0A1H6BZI3_9HYPH</name>
<dbReference type="Gene3D" id="3.40.960.10">
    <property type="entry name" value="VSR Endonuclease"/>
    <property type="match status" value="1"/>
</dbReference>
<proteinExistence type="predicted"/>
<dbReference type="GO" id="GO:0004519">
    <property type="term" value="F:endonuclease activity"/>
    <property type="evidence" value="ECO:0007669"/>
    <property type="project" value="UniProtKB-KW"/>
</dbReference>
<evidence type="ECO:0000259" key="2">
    <source>
        <dbReference type="Pfam" id="PF04480"/>
    </source>
</evidence>
<dbReference type="InterPro" id="IPR007569">
    <property type="entry name" value="DUF559"/>
</dbReference>
<gene>
    <name evidence="3" type="ORF">SAMN04488115_108186</name>
</gene>
<dbReference type="InterPro" id="IPR047216">
    <property type="entry name" value="Endonuclease_DUF559_bact"/>
</dbReference>
<accession>A0A1H6BZI3</accession>
<dbReference type="CDD" id="cd01038">
    <property type="entry name" value="Endonuclease_DUF559"/>
    <property type="match status" value="1"/>
</dbReference>
<feature type="domain" description="DUF559" evidence="2">
    <location>
        <begin position="148"/>
        <end position="249"/>
    </location>
</feature>
<dbReference type="Pfam" id="PF04480">
    <property type="entry name" value="DUF559"/>
    <property type="match status" value="1"/>
</dbReference>
<feature type="region of interest" description="Disordered" evidence="1">
    <location>
        <begin position="1"/>
        <end position="159"/>
    </location>
</feature>
<feature type="compositionally biased region" description="Pro residues" evidence="1">
    <location>
        <begin position="38"/>
        <end position="49"/>
    </location>
</feature>